<keyword evidence="4" id="KW-1185">Reference proteome</keyword>
<evidence type="ECO:0000259" key="2">
    <source>
        <dbReference type="Pfam" id="PF13577"/>
    </source>
</evidence>
<proteinExistence type="predicted"/>
<dbReference type="EMBL" id="JBIAQY010000004">
    <property type="protein sequence ID" value="MFF3568637.1"/>
    <property type="molecule type" value="Genomic_DNA"/>
</dbReference>
<sequence length="124" mass="13927">MCPFDDTTARDGHGQWGEALARTVINAEEDCRSTTTYEITNLRLEVDEVAGTAVGHAYWTVYQAASGTPRQPVLIGRYLDRFERCNGQWRFAERIATNQRTATNSGGQRHALLHFGDSHRSADR</sequence>
<dbReference type="SUPFAM" id="SSF54427">
    <property type="entry name" value="NTF2-like"/>
    <property type="match status" value="1"/>
</dbReference>
<comment type="caution">
    <text evidence="3">The sequence shown here is derived from an EMBL/GenBank/DDBJ whole genome shotgun (WGS) entry which is preliminary data.</text>
</comment>
<accession>A0ABW6RX87</accession>
<dbReference type="InterPro" id="IPR037401">
    <property type="entry name" value="SnoaL-like"/>
</dbReference>
<dbReference type="RefSeq" id="WP_387403596.1">
    <property type="nucleotide sequence ID" value="NZ_JBIAQY010000004.1"/>
</dbReference>
<organism evidence="3 4">
    <name type="scientific">Nocardia jiangxiensis</name>
    <dbReference type="NCBI Taxonomy" id="282685"/>
    <lineage>
        <taxon>Bacteria</taxon>
        <taxon>Bacillati</taxon>
        <taxon>Actinomycetota</taxon>
        <taxon>Actinomycetes</taxon>
        <taxon>Mycobacteriales</taxon>
        <taxon>Nocardiaceae</taxon>
        <taxon>Nocardia</taxon>
    </lineage>
</organism>
<gene>
    <name evidence="3" type="ORF">ACFYXQ_12775</name>
</gene>
<feature type="domain" description="SnoaL-like" evidence="2">
    <location>
        <begin position="32"/>
        <end position="94"/>
    </location>
</feature>
<dbReference type="InterPro" id="IPR032710">
    <property type="entry name" value="NTF2-like_dom_sf"/>
</dbReference>
<evidence type="ECO:0000313" key="4">
    <source>
        <dbReference type="Proteomes" id="UP001601992"/>
    </source>
</evidence>
<evidence type="ECO:0000313" key="3">
    <source>
        <dbReference type="EMBL" id="MFF3568637.1"/>
    </source>
</evidence>
<protein>
    <submittedName>
        <fullName evidence="3">Nuclear transport factor 2 family protein</fullName>
    </submittedName>
</protein>
<dbReference type="Gene3D" id="3.10.450.50">
    <property type="match status" value="1"/>
</dbReference>
<evidence type="ECO:0000256" key="1">
    <source>
        <dbReference type="SAM" id="MobiDB-lite"/>
    </source>
</evidence>
<reference evidence="3 4" key="1">
    <citation type="submission" date="2024-10" db="EMBL/GenBank/DDBJ databases">
        <title>The Natural Products Discovery Center: Release of the First 8490 Sequenced Strains for Exploring Actinobacteria Biosynthetic Diversity.</title>
        <authorList>
            <person name="Kalkreuter E."/>
            <person name="Kautsar S.A."/>
            <person name="Yang D."/>
            <person name="Bader C.D."/>
            <person name="Teijaro C.N."/>
            <person name="Fluegel L."/>
            <person name="Davis C.M."/>
            <person name="Simpson J.R."/>
            <person name="Lauterbach L."/>
            <person name="Steele A.D."/>
            <person name="Gui C."/>
            <person name="Meng S."/>
            <person name="Li G."/>
            <person name="Viehrig K."/>
            <person name="Ye F."/>
            <person name="Su P."/>
            <person name="Kiefer A.F."/>
            <person name="Nichols A."/>
            <person name="Cepeda A.J."/>
            <person name="Yan W."/>
            <person name="Fan B."/>
            <person name="Jiang Y."/>
            <person name="Adhikari A."/>
            <person name="Zheng C.-J."/>
            <person name="Schuster L."/>
            <person name="Cowan T.M."/>
            <person name="Smanski M.J."/>
            <person name="Chevrette M.G."/>
            <person name="De Carvalho L.P.S."/>
            <person name="Shen B."/>
        </authorList>
    </citation>
    <scope>NUCLEOTIDE SEQUENCE [LARGE SCALE GENOMIC DNA]</scope>
    <source>
        <strain evidence="3 4">NPDC002593</strain>
    </source>
</reference>
<feature type="region of interest" description="Disordered" evidence="1">
    <location>
        <begin position="100"/>
        <end position="124"/>
    </location>
</feature>
<dbReference type="Proteomes" id="UP001601992">
    <property type="component" value="Unassembled WGS sequence"/>
</dbReference>
<dbReference type="Pfam" id="PF13577">
    <property type="entry name" value="SnoaL_4"/>
    <property type="match status" value="1"/>
</dbReference>
<name>A0ABW6RX87_9NOCA</name>